<keyword evidence="4 12" id="KW-0894">Sodium channel</keyword>
<keyword evidence="10 12" id="KW-0739">Sodium transport</keyword>
<comment type="similarity">
    <text evidence="2 12">Belongs to the amiloride-sensitive sodium channel (TC 1.A.6) family.</text>
</comment>
<dbReference type="Pfam" id="PF00858">
    <property type="entry name" value="ASC"/>
    <property type="match status" value="2"/>
</dbReference>
<dbReference type="Gene3D" id="2.60.470.10">
    <property type="entry name" value="Acid-sensing ion channels like domains"/>
    <property type="match status" value="2"/>
</dbReference>
<keyword evidence="6 13" id="KW-1133">Transmembrane helix</keyword>
<dbReference type="AlphaFoldDB" id="A0A1J1HTN2"/>
<sequence length="1154" mass="134265">MLSKKIRKILKLTVINFQYQTKEFFHNSTLHGVRYIVESGRSFYEKLVWFCFVTIGAVAAFVTIGSLWEKFQTSPTITGPDTEFHYEVLDYPTVVVCPESPINPFLTENNFYNQNLQQYEEFIPIFEMLPALSFDNINEFHKIYENITSKVEDEKMKKFSSFVKTIGLRQLIFNIAMKCEQLFVDEDDMVCEYLGMEYRCCDIFKPVYTERGFCYAFNSKYISEVDKEVKNEDIKTFTKAAFDRTLRFIPKHESKVYIFSPKEVLSFETSEQLTWYKNYSIAMTTEIKETYTEQDVKLLSVNQRKCTFDDEIALLYHQNDIFSPSVCTKKCRMLKANKLCKCIPPFYKPSDNIYQPCKLEKDIECLQRNSNNISNIYDCRDCLLNCNNVIFESIKIGWSFNTADKIKNRQGYVQVEVLSWPVVRYKHEVLFGLVDLLVSFGGIAGLFLGFSLLSLVEIVYYFTLRVICMFIINKEKLHELHKEKVSRPKPKIDFSLKVRRRKISSNIQKLKPVDYLNVPDVVKTKSSDSLVKTMKRKINRFDVPNRFQMDTKRGGGIKTSLKYQTKEFFNNSTLHGVRYIAEKGRSLGEKFMWFSFVSIGAVAAFVIIGSLWEKFQTNPTITGLDTDFHNQQVIFPTVTICPMASHDSEAVNETASEIIDADDETFGEFIPVLEALPRLTFDTFAKTYEAVFNMSDEVDLTKISLRQLAFKVPVKCEDLLEICKYKDEEISCCEYFLPIYSEHGFCYSFNTRYYGTSMEEAKNEKINDLFETDKKWSLTFVPSRAVKVFVHSVDEVTGYDFRPLFTWTDGHAIDLLITLKQTYTTDDARQLSVEQRKCIFPDEMKLKYYREGIYSFSTCMRDCRLKKTNKLCKCIPPFYMPSSESYRQCGLEDFICLMKYRGNITDIRSCRHCALSCLNTVYDIEKFSRTVVPETNKREDFRVNVEFLTWPIIRYKREVLFGWVDLLVSFGGIAGLFLGFSLLSGVEIAYYFTMRAGCMIYRNRDELYAAQEEEKSRSKAQYDLGLAPKLRDSNHRRSLSMSDVHTVRPVESPGSTKAIQVKAFDSPKVPIKNITVGKISVITKADELIISNQLQRFDVRNNGRKKTFIIPVRQDLFRPIQVSPYSQRIKPLDKKFHSRSQSEGPEIMYEGYLP</sequence>
<evidence type="ECO:0000256" key="10">
    <source>
        <dbReference type="ARBA" id="ARBA00023201"/>
    </source>
</evidence>
<feature type="transmembrane region" description="Helical" evidence="13">
    <location>
        <begin position="966"/>
        <end position="992"/>
    </location>
</feature>
<keyword evidence="15" id="KW-1185">Reference proteome</keyword>
<evidence type="ECO:0000256" key="9">
    <source>
        <dbReference type="ARBA" id="ARBA00023136"/>
    </source>
</evidence>
<keyword evidence="11 12" id="KW-0407">Ion channel</keyword>
<evidence type="ECO:0000256" key="13">
    <source>
        <dbReference type="SAM" id="Phobius"/>
    </source>
</evidence>
<protein>
    <submittedName>
        <fullName evidence="14">CLUMA_CG004432, isoform A</fullName>
    </submittedName>
</protein>
<accession>A0A1J1HTN2</accession>
<evidence type="ECO:0000256" key="11">
    <source>
        <dbReference type="ARBA" id="ARBA00023303"/>
    </source>
</evidence>
<evidence type="ECO:0000256" key="5">
    <source>
        <dbReference type="ARBA" id="ARBA00022692"/>
    </source>
</evidence>
<keyword evidence="9 13" id="KW-0472">Membrane</keyword>
<dbReference type="Proteomes" id="UP000183832">
    <property type="component" value="Unassembled WGS sequence"/>
</dbReference>
<keyword evidence="8 12" id="KW-0406">Ion transport</keyword>
<dbReference type="PANTHER" id="PTHR11690:SF247">
    <property type="entry name" value="PICKPOCKET 23, ISOFORM C"/>
    <property type="match status" value="1"/>
</dbReference>
<dbReference type="InterPro" id="IPR001873">
    <property type="entry name" value="ENaC"/>
</dbReference>
<dbReference type="PANTHER" id="PTHR11690">
    <property type="entry name" value="AMILORIDE-SENSITIVE SODIUM CHANNEL-RELATED"/>
    <property type="match status" value="1"/>
</dbReference>
<evidence type="ECO:0000256" key="7">
    <source>
        <dbReference type="ARBA" id="ARBA00023053"/>
    </source>
</evidence>
<reference evidence="14 15" key="1">
    <citation type="submission" date="2015-04" db="EMBL/GenBank/DDBJ databases">
        <authorList>
            <person name="Syromyatnikov M.Y."/>
            <person name="Popov V.N."/>
        </authorList>
    </citation>
    <scope>NUCLEOTIDE SEQUENCE [LARGE SCALE GENOMIC DNA]</scope>
</reference>
<dbReference type="OrthoDB" id="6238402at2759"/>
<gene>
    <name evidence="14" type="ORF">CLUMA_CG004432</name>
</gene>
<evidence type="ECO:0000256" key="8">
    <source>
        <dbReference type="ARBA" id="ARBA00023065"/>
    </source>
</evidence>
<proteinExistence type="inferred from homology"/>
<keyword evidence="3 12" id="KW-0813">Transport</keyword>
<evidence type="ECO:0000256" key="12">
    <source>
        <dbReference type="RuleBase" id="RU000679"/>
    </source>
</evidence>
<feature type="transmembrane region" description="Helical" evidence="13">
    <location>
        <begin position="47"/>
        <end position="68"/>
    </location>
</feature>
<keyword evidence="5 12" id="KW-0812">Transmembrane</keyword>
<dbReference type="GO" id="GO:0005886">
    <property type="term" value="C:plasma membrane"/>
    <property type="evidence" value="ECO:0007669"/>
    <property type="project" value="TreeGrafter"/>
</dbReference>
<feature type="transmembrane region" description="Helical" evidence="13">
    <location>
        <begin position="591"/>
        <end position="612"/>
    </location>
</feature>
<evidence type="ECO:0000313" key="15">
    <source>
        <dbReference type="Proteomes" id="UP000183832"/>
    </source>
</evidence>
<evidence type="ECO:0000256" key="1">
    <source>
        <dbReference type="ARBA" id="ARBA00004141"/>
    </source>
</evidence>
<organism evidence="14 15">
    <name type="scientific">Clunio marinus</name>
    <dbReference type="NCBI Taxonomy" id="568069"/>
    <lineage>
        <taxon>Eukaryota</taxon>
        <taxon>Metazoa</taxon>
        <taxon>Ecdysozoa</taxon>
        <taxon>Arthropoda</taxon>
        <taxon>Hexapoda</taxon>
        <taxon>Insecta</taxon>
        <taxon>Pterygota</taxon>
        <taxon>Neoptera</taxon>
        <taxon>Endopterygota</taxon>
        <taxon>Diptera</taxon>
        <taxon>Nematocera</taxon>
        <taxon>Chironomoidea</taxon>
        <taxon>Chironomidae</taxon>
        <taxon>Clunio</taxon>
    </lineage>
</organism>
<comment type="subcellular location">
    <subcellularLocation>
        <location evidence="1">Membrane</location>
        <topology evidence="1">Multi-pass membrane protein</topology>
    </subcellularLocation>
</comment>
<evidence type="ECO:0000313" key="14">
    <source>
        <dbReference type="EMBL" id="CRK90740.1"/>
    </source>
</evidence>
<feature type="transmembrane region" description="Helical" evidence="13">
    <location>
        <begin position="429"/>
        <end position="452"/>
    </location>
</feature>
<dbReference type="EMBL" id="CVRI01000020">
    <property type="protein sequence ID" value="CRK90740.1"/>
    <property type="molecule type" value="Genomic_DNA"/>
</dbReference>
<evidence type="ECO:0000256" key="2">
    <source>
        <dbReference type="ARBA" id="ARBA00007193"/>
    </source>
</evidence>
<dbReference type="Gene3D" id="1.10.287.770">
    <property type="entry name" value="YojJ-like"/>
    <property type="match status" value="2"/>
</dbReference>
<dbReference type="STRING" id="568069.A0A1J1HTN2"/>
<keyword evidence="7" id="KW-0915">Sodium</keyword>
<evidence type="ECO:0000256" key="4">
    <source>
        <dbReference type="ARBA" id="ARBA00022461"/>
    </source>
</evidence>
<dbReference type="GO" id="GO:0015280">
    <property type="term" value="F:ligand-gated sodium channel activity"/>
    <property type="evidence" value="ECO:0007669"/>
    <property type="project" value="TreeGrafter"/>
</dbReference>
<evidence type="ECO:0000256" key="6">
    <source>
        <dbReference type="ARBA" id="ARBA00022989"/>
    </source>
</evidence>
<name>A0A1J1HTN2_9DIPT</name>
<dbReference type="PRINTS" id="PR01078">
    <property type="entry name" value="AMINACHANNEL"/>
</dbReference>
<evidence type="ECO:0000256" key="3">
    <source>
        <dbReference type="ARBA" id="ARBA00022448"/>
    </source>
</evidence>